<keyword evidence="15" id="KW-1185">Reference proteome</keyword>
<dbReference type="STRING" id="646529.Desaci_3619"/>
<dbReference type="PRINTS" id="PR00344">
    <property type="entry name" value="BCTRLSENSOR"/>
</dbReference>
<evidence type="ECO:0000256" key="2">
    <source>
        <dbReference type="ARBA" id="ARBA00004370"/>
    </source>
</evidence>
<evidence type="ECO:0000256" key="1">
    <source>
        <dbReference type="ARBA" id="ARBA00000085"/>
    </source>
</evidence>
<proteinExistence type="predicted"/>
<evidence type="ECO:0000256" key="9">
    <source>
        <dbReference type="ARBA" id="ARBA00023012"/>
    </source>
</evidence>
<dbReference type="GO" id="GO:0030295">
    <property type="term" value="F:protein kinase activator activity"/>
    <property type="evidence" value="ECO:0007669"/>
    <property type="project" value="TreeGrafter"/>
</dbReference>
<dbReference type="Proteomes" id="UP000002892">
    <property type="component" value="Chromosome"/>
</dbReference>
<dbReference type="CDD" id="cd06225">
    <property type="entry name" value="HAMP"/>
    <property type="match status" value="1"/>
</dbReference>
<dbReference type="CDD" id="cd00082">
    <property type="entry name" value="HisKA"/>
    <property type="match status" value="1"/>
</dbReference>
<dbReference type="Gene3D" id="1.10.287.130">
    <property type="match status" value="1"/>
</dbReference>
<dbReference type="PANTHER" id="PTHR42878">
    <property type="entry name" value="TWO-COMPONENT HISTIDINE KINASE"/>
    <property type="match status" value="1"/>
</dbReference>
<keyword evidence="11" id="KW-1133">Transmembrane helix</keyword>
<evidence type="ECO:0000256" key="3">
    <source>
        <dbReference type="ARBA" id="ARBA00012438"/>
    </source>
</evidence>
<feature type="transmembrane region" description="Helical" evidence="11">
    <location>
        <begin position="199"/>
        <end position="219"/>
    </location>
</feature>
<dbReference type="InterPro" id="IPR004358">
    <property type="entry name" value="Sig_transdc_His_kin-like_C"/>
</dbReference>
<dbReference type="KEGG" id="dai:Desaci_3619"/>
<dbReference type="EMBL" id="CP003639">
    <property type="protein sequence ID" value="AFM42500.1"/>
    <property type="molecule type" value="Genomic_DNA"/>
</dbReference>
<feature type="domain" description="HAMP" evidence="13">
    <location>
        <begin position="220"/>
        <end position="272"/>
    </location>
</feature>
<comment type="subcellular location">
    <subcellularLocation>
        <location evidence="2">Membrane</location>
    </subcellularLocation>
</comment>
<evidence type="ECO:0000256" key="11">
    <source>
        <dbReference type="SAM" id="Phobius"/>
    </source>
</evidence>
<dbReference type="CDD" id="cd00075">
    <property type="entry name" value="HATPase"/>
    <property type="match status" value="1"/>
</dbReference>
<dbReference type="InterPro" id="IPR036890">
    <property type="entry name" value="HATPase_C_sf"/>
</dbReference>
<dbReference type="InterPro" id="IPR035965">
    <property type="entry name" value="PAS-like_dom_sf"/>
</dbReference>
<keyword evidence="8" id="KW-0067">ATP-binding</keyword>
<keyword evidence="6" id="KW-0547">Nucleotide-binding</keyword>
<dbReference type="SUPFAM" id="SSF47384">
    <property type="entry name" value="Homodimeric domain of signal transducing histidine kinase"/>
    <property type="match status" value="1"/>
</dbReference>
<feature type="domain" description="Histidine kinase" evidence="12">
    <location>
        <begin position="392"/>
        <end position="606"/>
    </location>
</feature>
<gene>
    <name evidence="14" type="ordered locus">Desaci_3619</name>
</gene>
<dbReference type="Gene3D" id="3.30.450.20">
    <property type="entry name" value="PAS domain"/>
    <property type="match status" value="1"/>
</dbReference>
<dbReference type="InterPro" id="IPR003594">
    <property type="entry name" value="HATPase_dom"/>
</dbReference>
<dbReference type="GO" id="GO:0007234">
    <property type="term" value="P:osmosensory signaling via phosphorelay pathway"/>
    <property type="evidence" value="ECO:0007669"/>
    <property type="project" value="TreeGrafter"/>
</dbReference>
<dbReference type="GO" id="GO:0000155">
    <property type="term" value="F:phosphorelay sensor kinase activity"/>
    <property type="evidence" value="ECO:0007669"/>
    <property type="project" value="InterPro"/>
</dbReference>
<keyword evidence="10 11" id="KW-0472">Membrane</keyword>
<feature type="transmembrane region" description="Helical" evidence="11">
    <location>
        <begin position="21"/>
        <end position="41"/>
    </location>
</feature>
<dbReference type="SUPFAM" id="SSF55785">
    <property type="entry name" value="PYP-like sensor domain (PAS domain)"/>
    <property type="match status" value="1"/>
</dbReference>
<dbReference type="InterPro" id="IPR005467">
    <property type="entry name" value="His_kinase_dom"/>
</dbReference>
<evidence type="ECO:0000256" key="5">
    <source>
        <dbReference type="ARBA" id="ARBA00022679"/>
    </source>
</evidence>
<dbReference type="SMART" id="SM00388">
    <property type="entry name" value="HisKA"/>
    <property type="match status" value="1"/>
</dbReference>
<dbReference type="RefSeq" id="WP_014828488.1">
    <property type="nucleotide sequence ID" value="NC_018068.1"/>
</dbReference>
<dbReference type="eggNOG" id="COG5002">
    <property type="taxonomic scope" value="Bacteria"/>
</dbReference>
<evidence type="ECO:0000313" key="14">
    <source>
        <dbReference type="EMBL" id="AFM42500.1"/>
    </source>
</evidence>
<dbReference type="SMART" id="SM00304">
    <property type="entry name" value="HAMP"/>
    <property type="match status" value="1"/>
</dbReference>
<dbReference type="GO" id="GO:0005524">
    <property type="term" value="F:ATP binding"/>
    <property type="evidence" value="ECO:0007669"/>
    <property type="project" value="UniProtKB-KW"/>
</dbReference>
<evidence type="ECO:0000259" key="12">
    <source>
        <dbReference type="PROSITE" id="PS50109"/>
    </source>
</evidence>
<dbReference type="FunFam" id="1.10.287.130:FF:000001">
    <property type="entry name" value="Two-component sensor histidine kinase"/>
    <property type="match status" value="1"/>
</dbReference>
<name>I4D9M6_DESAJ</name>
<dbReference type="PROSITE" id="PS50109">
    <property type="entry name" value="HIS_KIN"/>
    <property type="match status" value="1"/>
</dbReference>
<dbReference type="SMART" id="SM00387">
    <property type="entry name" value="HATPase_c"/>
    <property type="match status" value="1"/>
</dbReference>
<evidence type="ECO:0000256" key="8">
    <source>
        <dbReference type="ARBA" id="ARBA00022840"/>
    </source>
</evidence>
<keyword evidence="11" id="KW-0812">Transmembrane</keyword>
<dbReference type="PROSITE" id="PS50885">
    <property type="entry name" value="HAMP"/>
    <property type="match status" value="1"/>
</dbReference>
<keyword evidence="7 14" id="KW-0418">Kinase</keyword>
<evidence type="ECO:0000259" key="13">
    <source>
        <dbReference type="PROSITE" id="PS50885"/>
    </source>
</evidence>
<sequence>MEGQKRRWRSWTISIKLWMAMTLLILVVLGGLGLTITWLFGDFYLQQKLDSLRTEATEVSAQLAAIPSWSEKLSLLETFKLTSGTQLVLLDPQGNILVIAGSSTSKNQGLGLTGPIGEIGGLLGEWSRPLLPSDFFTDDYLAQVLAGNTISIKALPVNGGGQAMLIAAAPVGIKPVKAVVLLGSSPIPIQESIATFRRLIVYASLIAVFLATIVSLFFARQVTRPLALMQRSASRMAKGDFLPIQGVTSQDEIGELAEALNFMGESLKNHMEWLSQQKNLLQGIIESISDAVVMLGCDGSILYANDTARLLWQENDVELQDRKTQIVNYLQKMRQETDQIENNSTLTLGLQVLQVIMAPMTETEGFRGHVAVLRDITASLRAEKSRREFLASVTHELRTPLHLIQGYLEAIQDDVVPKNQRGEYIDLVLEEAKRLARLVKDLQDINWLERGQSIQPVPLDLENFLNEVYQRFQGRAQDLGLTLEVAKGSGAITADPDRLLQVFINLLDNAMRHTPRGKAVRVLFAEDEKQVRFSIQDEGEGIPREALPYIFDRFFRVNKARTRKDGGMGLGLAIVRQIVEAHGGQIKVESDMGSGTTFVITLPKEANYALLEYKSY</sequence>
<keyword evidence="9" id="KW-0902">Two-component regulatory system</keyword>
<dbReference type="AlphaFoldDB" id="I4D9M6"/>
<dbReference type="Pfam" id="PF00672">
    <property type="entry name" value="HAMP"/>
    <property type="match status" value="1"/>
</dbReference>
<evidence type="ECO:0000313" key="15">
    <source>
        <dbReference type="Proteomes" id="UP000002892"/>
    </source>
</evidence>
<dbReference type="InterPro" id="IPR003661">
    <property type="entry name" value="HisK_dim/P_dom"/>
</dbReference>
<dbReference type="SUPFAM" id="SSF55874">
    <property type="entry name" value="ATPase domain of HSP90 chaperone/DNA topoisomerase II/histidine kinase"/>
    <property type="match status" value="1"/>
</dbReference>
<dbReference type="EC" id="2.7.13.3" evidence="3"/>
<dbReference type="Gene3D" id="6.10.340.10">
    <property type="match status" value="1"/>
</dbReference>
<dbReference type="Pfam" id="PF02518">
    <property type="entry name" value="HATPase_c"/>
    <property type="match status" value="1"/>
</dbReference>
<organism evidence="14 15">
    <name type="scientific">Desulfosporosinus acidiphilus (strain DSM 22704 / JCM 16185 / SJ4)</name>
    <dbReference type="NCBI Taxonomy" id="646529"/>
    <lineage>
        <taxon>Bacteria</taxon>
        <taxon>Bacillati</taxon>
        <taxon>Bacillota</taxon>
        <taxon>Clostridia</taxon>
        <taxon>Eubacteriales</taxon>
        <taxon>Desulfitobacteriaceae</taxon>
        <taxon>Desulfosporosinus</taxon>
    </lineage>
</organism>
<dbReference type="HOGENOM" id="CLU_000445_89_2_9"/>
<dbReference type="InterPro" id="IPR050351">
    <property type="entry name" value="BphY/WalK/GraS-like"/>
</dbReference>
<keyword evidence="5" id="KW-0808">Transferase</keyword>
<protein>
    <recommendedName>
        <fullName evidence="3">histidine kinase</fullName>
        <ecNumber evidence="3">2.7.13.3</ecNumber>
    </recommendedName>
</protein>
<comment type="catalytic activity">
    <reaction evidence="1">
        <text>ATP + protein L-histidine = ADP + protein N-phospho-L-histidine.</text>
        <dbReference type="EC" id="2.7.13.3"/>
    </reaction>
</comment>
<dbReference type="GO" id="GO:0000156">
    <property type="term" value="F:phosphorelay response regulator activity"/>
    <property type="evidence" value="ECO:0007669"/>
    <property type="project" value="TreeGrafter"/>
</dbReference>
<evidence type="ECO:0000256" key="4">
    <source>
        <dbReference type="ARBA" id="ARBA00022553"/>
    </source>
</evidence>
<evidence type="ECO:0000256" key="7">
    <source>
        <dbReference type="ARBA" id="ARBA00022777"/>
    </source>
</evidence>
<dbReference type="Pfam" id="PF00512">
    <property type="entry name" value="HisKA"/>
    <property type="match status" value="1"/>
</dbReference>
<accession>I4D9M6</accession>
<dbReference type="InterPro" id="IPR003660">
    <property type="entry name" value="HAMP_dom"/>
</dbReference>
<dbReference type="PANTHER" id="PTHR42878:SF7">
    <property type="entry name" value="SENSOR HISTIDINE KINASE GLRK"/>
    <property type="match status" value="1"/>
</dbReference>
<dbReference type="SUPFAM" id="SSF158472">
    <property type="entry name" value="HAMP domain-like"/>
    <property type="match status" value="1"/>
</dbReference>
<reference evidence="14 15" key="1">
    <citation type="journal article" date="2012" name="J. Bacteriol.">
        <title>Complete genome sequences of Desulfosporosinus orientis DSM765T, Desulfosporosinus youngiae DSM17734T, Desulfosporosinus meridiei DSM13257T, and Desulfosporosinus acidiphilus DSM22704T.</title>
        <authorList>
            <person name="Pester M."/>
            <person name="Brambilla E."/>
            <person name="Alazard D."/>
            <person name="Rattei T."/>
            <person name="Weinmaier T."/>
            <person name="Han J."/>
            <person name="Lucas S."/>
            <person name="Lapidus A."/>
            <person name="Cheng J.F."/>
            <person name="Goodwin L."/>
            <person name="Pitluck S."/>
            <person name="Peters L."/>
            <person name="Ovchinnikova G."/>
            <person name="Teshima H."/>
            <person name="Detter J.C."/>
            <person name="Han C.S."/>
            <person name="Tapia R."/>
            <person name="Land M.L."/>
            <person name="Hauser L."/>
            <person name="Kyrpides N.C."/>
            <person name="Ivanova N.N."/>
            <person name="Pagani I."/>
            <person name="Huntmann M."/>
            <person name="Wei C.L."/>
            <person name="Davenport K.W."/>
            <person name="Daligault H."/>
            <person name="Chain P.S."/>
            <person name="Chen A."/>
            <person name="Mavromatis K."/>
            <person name="Markowitz V."/>
            <person name="Szeto E."/>
            <person name="Mikhailova N."/>
            <person name="Pati A."/>
            <person name="Wagner M."/>
            <person name="Woyke T."/>
            <person name="Ollivier B."/>
            <person name="Klenk H.P."/>
            <person name="Spring S."/>
            <person name="Loy A."/>
        </authorList>
    </citation>
    <scope>NUCLEOTIDE SEQUENCE [LARGE SCALE GENOMIC DNA]</scope>
    <source>
        <strain evidence="15">DSM 22704 / JCM 16185 / SJ4</strain>
    </source>
</reference>
<keyword evidence="4" id="KW-0597">Phosphoprotein</keyword>
<dbReference type="InterPro" id="IPR036097">
    <property type="entry name" value="HisK_dim/P_sf"/>
</dbReference>
<dbReference type="FunFam" id="3.30.565.10:FF:000006">
    <property type="entry name" value="Sensor histidine kinase WalK"/>
    <property type="match status" value="1"/>
</dbReference>
<evidence type="ECO:0000256" key="10">
    <source>
        <dbReference type="ARBA" id="ARBA00023136"/>
    </source>
</evidence>
<dbReference type="Gene3D" id="3.30.565.10">
    <property type="entry name" value="Histidine kinase-like ATPase, C-terminal domain"/>
    <property type="match status" value="1"/>
</dbReference>
<evidence type="ECO:0000256" key="6">
    <source>
        <dbReference type="ARBA" id="ARBA00022741"/>
    </source>
</evidence>
<dbReference type="GO" id="GO:0016020">
    <property type="term" value="C:membrane"/>
    <property type="evidence" value="ECO:0007669"/>
    <property type="project" value="UniProtKB-SubCell"/>
</dbReference>